<evidence type="ECO:0000313" key="2">
    <source>
        <dbReference type="Proteomes" id="UP000187203"/>
    </source>
</evidence>
<name>A0A1R3L1V0_9ROSI</name>
<evidence type="ECO:0000313" key="1">
    <source>
        <dbReference type="EMBL" id="OMP13334.1"/>
    </source>
</evidence>
<dbReference type="Proteomes" id="UP000187203">
    <property type="component" value="Unassembled WGS sequence"/>
</dbReference>
<comment type="caution">
    <text evidence="1">The sequence shown here is derived from an EMBL/GenBank/DDBJ whole genome shotgun (WGS) entry which is preliminary data.</text>
</comment>
<protein>
    <submittedName>
        <fullName evidence="1">Uncharacterized protein</fullName>
    </submittedName>
</protein>
<proteinExistence type="predicted"/>
<accession>A0A1R3L1V0</accession>
<keyword evidence="2" id="KW-1185">Reference proteome</keyword>
<organism evidence="1 2">
    <name type="scientific">Corchorus olitorius</name>
    <dbReference type="NCBI Taxonomy" id="93759"/>
    <lineage>
        <taxon>Eukaryota</taxon>
        <taxon>Viridiplantae</taxon>
        <taxon>Streptophyta</taxon>
        <taxon>Embryophyta</taxon>
        <taxon>Tracheophyta</taxon>
        <taxon>Spermatophyta</taxon>
        <taxon>Magnoliopsida</taxon>
        <taxon>eudicotyledons</taxon>
        <taxon>Gunneridae</taxon>
        <taxon>Pentapetalae</taxon>
        <taxon>rosids</taxon>
        <taxon>malvids</taxon>
        <taxon>Malvales</taxon>
        <taxon>Malvaceae</taxon>
        <taxon>Grewioideae</taxon>
        <taxon>Apeibeae</taxon>
        <taxon>Corchorus</taxon>
    </lineage>
</organism>
<sequence>MPNDEFPYLVNLRVSKDGNLIHALVVDGQTNFETARFYPLDYFKITSFTYDSVKQVLGISFQGSLFAGTKSKAIEVKGHLNDIPVSPYTCASVFSYLKGKLENNNRSDSYYSSLGGQVSDKNATRQYFYLNNGYRLSMISQKSFEHFAHTSVSFDSEHTSALEVILEKYVATTKPVISETYIKNEWKELKIKGTLHFKGILSVGNDKGIEGSLQMNADDSGVRSEFRESSFVISIL</sequence>
<dbReference type="EMBL" id="AWUE01004546">
    <property type="protein sequence ID" value="OMP13334.1"/>
    <property type="molecule type" value="Genomic_DNA"/>
</dbReference>
<gene>
    <name evidence="1" type="ORF">COLO4_01868</name>
</gene>
<reference evidence="2" key="1">
    <citation type="submission" date="2013-09" db="EMBL/GenBank/DDBJ databases">
        <title>Corchorus olitorius genome sequencing.</title>
        <authorList>
            <person name="Alam M."/>
            <person name="Haque M.S."/>
            <person name="Islam M.S."/>
            <person name="Emdad E.M."/>
            <person name="Islam M.M."/>
            <person name="Ahmed B."/>
            <person name="Halim A."/>
            <person name="Hossen Q.M.M."/>
            <person name="Hossain M.Z."/>
            <person name="Ahmed R."/>
            <person name="Khan M.M."/>
            <person name="Islam R."/>
            <person name="Rashid M.M."/>
            <person name="Khan S.A."/>
            <person name="Rahman M.S."/>
            <person name="Alam M."/>
            <person name="Yahiya A.S."/>
            <person name="Khan M.S."/>
            <person name="Azam M.S."/>
            <person name="Haque T."/>
            <person name="Lashkar M.Z.H."/>
            <person name="Akhand A.I."/>
            <person name="Morshed G."/>
            <person name="Roy S."/>
            <person name="Uddin K.S."/>
            <person name="Rabeya T."/>
            <person name="Hossain A.S."/>
            <person name="Chowdhury A."/>
            <person name="Snigdha A.R."/>
            <person name="Mortoza M.S."/>
            <person name="Matin S.A."/>
            <person name="Hoque S.M.E."/>
            <person name="Islam M.K."/>
            <person name="Roy D.K."/>
            <person name="Haider R."/>
            <person name="Moosa M.M."/>
            <person name="Elias S.M."/>
            <person name="Hasan A.M."/>
            <person name="Jahan S."/>
            <person name="Shafiuddin M."/>
            <person name="Mahmood N."/>
            <person name="Shommy N.S."/>
        </authorList>
    </citation>
    <scope>NUCLEOTIDE SEQUENCE [LARGE SCALE GENOMIC DNA]</scope>
    <source>
        <strain evidence="2">cv. O-4</strain>
    </source>
</reference>
<dbReference type="AlphaFoldDB" id="A0A1R3L1V0"/>